<accession>A0A1M6HW35</accession>
<gene>
    <name evidence="1" type="ORF">SAMN04487908_11275</name>
</gene>
<dbReference type="AlphaFoldDB" id="A0A1M6HW35"/>
<dbReference type="PROSITE" id="PS51257">
    <property type="entry name" value="PROKAR_LIPOPROTEIN"/>
    <property type="match status" value="1"/>
</dbReference>
<proteinExistence type="predicted"/>
<evidence type="ECO:0008006" key="3">
    <source>
        <dbReference type="Google" id="ProtNLM"/>
    </source>
</evidence>
<sequence>MKKVLLVLFAAGLLATSFTSCREKETVGDKIEDVADDVEDAID</sequence>
<evidence type="ECO:0000313" key="1">
    <source>
        <dbReference type="EMBL" id="SHJ26304.1"/>
    </source>
</evidence>
<evidence type="ECO:0000313" key="2">
    <source>
        <dbReference type="Proteomes" id="UP000184172"/>
    </source>
</evidence>
<protein>
    <recommendedName>
        <fullName evidence="3">Entericidin EcnA/B family protein</fullName>
    </recommendedName>
</protein>
<dbReference type="RefSeq" id="WP_262481106.1">
    <property type="nucleotide sequence ID" value="NZ_FNNS01000013.1"/>
</dbReference>
<dbReference type="Proteomes" id="UP000184172">
    <property type="component" value="Unassembled WGS sequence"/>
</dbReference>
<reference evidence="2" key="1">
    <citation type="submission" date="2016-11" db="EMBL/GenBank/DDBJ databases">
        <authorList>
            <person name="Varghese N."/>
            <person name="Submissions S."/>
        </authorList>
    </citation>
    <scope>NUCLEOTIDE SEQUENCE [LARGE SCALE GENOMIC DNA]</scope>
    <source>
        <strain evidence="2">DSM 26349</strain>
    </source>
</reference>
<dbReference type="EMBL" id="FQYV01000012">
    <property type="protein sequence ID" value="SHJ26304.1"/>
    <property type="molecule type" value="Genomic_DNA"/>
</dbReference>
<name>A0A1M6HW35_9FLAO</name>
<keyword evidence="2" id="KW-1185">Reference proteome</keyword>
<organism evidence="1 2">
    <name type="scientific">Aequorivita viscosa</name>
    <dbReference type="NCBI Taxonomy" id="797419"/>
    <lineage>
        <taxon>Bacteria</taxon>
        <taxon>Pseudomonadati</taxon>
        <taxon>Bacteroidota</taxon>
        <taxon>Flavobacteriia</taxon>
        <taxon>Flavobacteriales</taxon>
        <taxon>Flavobacteriaceae</taxon>
        <taxon>Aequorivita</taxon>
    </lineage>
</organism>